<dbReference type="Proteomes" id="UP000179258">
    <property type="component" value="Unassembled WGS sequence"/>
</dbReference>
<name>A0A1G2R4J9_9BACT</name>
<protein>
    <submittedName>
        <fullName evidence="1">Uncharacterized protein</fullName>
    </submittedName>
</protein>
<evidence type="ECO:0000313" key="1">
    <source>
        <dbReference type="EMBL" id="OHA67756.1"/>
    </source>
</evidence>
<comment type="caution">
    <text evidence="1">The sequence shown here is derived from an EMBL/GenBank/DDBJ whole genome shotgun (WGS) entry which is preliminary data.</text>
</comment>
<gene>
    <name evidence="1" type="ORF">A3D59_03345</name>
</gene>
<dbReference type="AlphaFoldDB" id="A0A1G2R4J9"/>
<accession>A0A1G2R4J9</accession>
<reference evidence="1 2" key="1">
    <citation type="journal article" date="2016" name="Nat. Commun.">
        <title>Thousands of microbial genomes shed light on interconnected biogeochemical processes in an aquifer system.</title>
        <authorList>
            <person name="Anantharaman K."/>
            <person name="Brown C.T."/>
            <person name="Hug L.A."/>
            <person name="Sharon I."/>
            <person name="Castelle C.J."/>
            <person name="Probst A.J."/>
            <person name="Thomas B.C."/>
            <person name="Singh A."/>
            <person name="Wilkins M.J."/>
            <person name="Karaoz U."/>
            <person name="Brodie E.L."/>
            <person name="Williams K.H."/>
            <person name="Hubbard S.S."/>
            <person name="Banfield J.F."/>
        </authorList>
    </citation>
    <scope>NUCLEOTIDE SEQUENCE [LARGE SCALE GENOMIC DNA]</scope>
</reference>
<evidence type="ECO:0000313" key="2">
    <source>
        <dbReference type="Proteomes" id="UP000179258"/>
    </source>
</evidence>
<dbReference type="EMBL" id="MHTX01000034">
    <property type="protein sequence ID" value="OHA67756.1"/>
    <property type="molecule type" value="Genomic_DNA"/>
</dbReference>
<proteinExistence type="predicted"/>
<organism evidence="1 2">
    <name type="scientific">Candidatus Wildermuthbacteria bacterium RIFCSPHIGHO2_02_FULL_47_17</name>
    <dbReference type="NCBI Taxonomy" id="1802452"/>
    <lineage>
        <taxon>Bacteria</taxon>
        <taxon>Candidatus Wildermuthiibacteriota</taxon>
    </lineage>
</organism>
<sequence length="134" mass="15711">MKLWTWKRLKLQLQEHLKERPEDAAVWDQSIGETFAEFLAIDGQRCELAARIIGCHCAESLKDHQKLIVALKRIFYSTPAECLGKAHSIESLPRELLATFKRITERYRNAKKCHRNWQARSRSGIYCYCDEHAH</sequence>